<comment type="caution">
    <text evidence="12">The sequence shown here is derived from an EMBL/GenBank/DDBJ whole genome shotgun (WGS) entry which is preliminary data.</text>
</comment>
<name>A0A9K3CS89_9EUKA</name>
<protein>
    <recommendedName>
        <fullName evidence="10">Alpha-1,4 glucan phosphorylase</fullName>
        <ecNumber evidence="10">2.4.1.1</ecNumber>
    </recommendedName>
</protein>
<dbReference type="GO" id="GO:0008184">
    <property type="term" value="F:glycogen phosphorylase activity"/>
    <property type="evidence" value="ECO:0007669"/>
    <property type="project" value="InterPro"/>
</dbReference>
<keyword evidence="8 10" id="KW-0119">Carbohydrate metabolism</keyword>
<evidence type="ECO:0000256" key="11">
    <source>
        <dbReference type="SAM" id="MobiDB-lite"/>
    </source>
</evidence>
<proteinExistence type="inferred from homology"/>
<dbReference type="InterPro" id="IPR035090">
    <property type="entry name" value="Pyridoxal_P_attach_site"/>
</dbReference>
<dbReference type="CDD" id="cd04300">
    <property type="entry name" value="GT35_Glycogen_Phosphorylase"/>
    <property type="match status" value="1"/>
</dbReference>
<feature type="region of interest" description="Disordered" evidence="11">
    <location>
        <begin position="1"/>
        <end position="27"/>
    </location>
</feature>
<evidence type="ECO:0000256" key="3">
    <source>
        <dbReference type="ARBA" id="ARBA00006047"/>
    </source>
</evidence>
<dbReference type="AlphaFoldDB" id="A0A9K3CS89"/>
<keyword evidence="7 9" id="KW-0663">Pyridoxal phosphate</keyword>
<dbReference type="FunFam" id="3.40.50.2000:FF:000002">
    <property type="entry name" value="Alpha-1,4 glucan phosphorylase"/>
    <property type="match status" value="1"/>
</dbReference>
<dbReference type="InterPro" id="IPR011833">
    <property type="entry name" value="Glycg_phsphrylas"/>
</dbReference>
<dbReference type="PROSITE" id="PS00102">
    <property type="entry name" value="PHOSPHORYLASE"/>
    <property type="match status" value="1"/>
</dbReference>
<reference evidence="12 13" key="1">
    <citation type="journal article" date="2018" name="PLoS ONE">
        <title>The draft genome of Kipferlia bialata reveals reductive genome evolution in fornicate parasites.</title>
        <authorList>
            <person name="Tanifuji G."/>
            <person name="Takabayashi S."/>
            <person name="Kume K."/>
            <person name="Takagi M."/>
            <person name="Nakayama T."/>
            <person name="Kamikawa R."/>
            <person name="Inagaki Y."/>
            <person name="Hashimoto T."/>
        </authorList>
    </citation>
    <scope>NUCLEOTIDE SEQUENCE [LARGE SCALE GENOMIC DNA]</scope>
    <source>
        <strain evidence="12">NY0173</strain>
    </source>
</reference>
<dbReference type="PANTHER" id="PTHR11468:SF3">
    <property type="entry name" value="GLYCOGEN PHOSPHORYLASE, LIVER FORM"/>
    <property type="match status" value="1"/>
</dbReference>
<comment type="similarity">
    <text evidence="3 10">Belongs to the glycogen phosphorylase family.</text>
</comment>
<dbReference type="PANTHER" id="PTHR11468">
    <property type="entry name" value="GLYCOGEN PHOSPHORYLASE"/>
    <property type="match status" value="1"/>
</dbReference>
<dbReference type="FunFam" id="3.40.50.2000:FF:000003">
    <property type="entry name" value="Alpha-1,4 glucan phosphorylase"/>
    <property type="match status" value="1"/>
</dbReference>
<evidence type="ECO:0000256" key="9">
    <source>
        <dbReference type="PIRSR" id="PIRSR000460-1"/>
    </source>
</evidence>
<accession>A0A9K3CS89</accession>
<evidence type="ECO:0000256" key="4">
    <source>
        <dbReference type="ARBA" id="ARBA00022533"/>
    </source>
</evidence>
<sequence>MLRSRRDPVARVMAEATPGGPPTPVLGNHTVQKEQLRVLRKHRTGQAPAGHALGLATPDSVLSPGFPGLTKTELSALVRSRSTDNLPGMEGDKGPVLRLLPARAMRDLLAQGSAAPADNDGMFRDWLDEFRVRAQLSAAAEDKGSVDDTTKLWEILSEYQPRTVEAIQKQIVTHIEYTLARSRFTIDHHSAYMATAYSVRDRLLEYFNDTQQYFNEVFPKRVYYLSIEYLLGRTLANALTSLNISGVYRESLRELGFVLEDLYNQEQDAALGNGGLGRLAACYLDSAAALDLPLWGYGLRYNYGMFTQSIIEEKQSEFPDFWLSRGFPWEIERLDVVYAVNMYGFVRKATPAELEDGYKGKFVWEPDMEVLAVAYDLPIPGYKTNTTLNLRLWQSKPSHDFDLMSFNRGNYTAAIALRQECENITSVLYPDDSTPQGRELRLKQQYFFASASLQDIVRRYRKSGRSLLEFGQYNAIQINDTHPAVAIPELMRILLDEEGLPWGEAWAVCVQTFAYTNHTVLPEALETWPVPVMEKLLPRIMQIIFDINCTFLSCVRKRFPGDESRVERVSIIAEGHTQLVRMAHLGIVGSHAVNAVARLHGEIIQDRLFRDFYEMFPKRFTYVTNGVTPRRWLLECNPYLSHVITDTLGSEDWTKDIEQLCRLKDHATSRKLQQQWLMAKRLAKERLILFLKTTQLKDDPNPPTLDPNAMFVVHIKRIHEYKRQLMNILQVLLRYLRLKDYAELVTGTESIPHVVPRVIIFAGKAAPAYTRAKEIIQLIVSAARLINNDPVTRNSLVVFFVADYNVSKAEILIPAADISEHISTAGMEASGTSNMKFALNGANIIGTYDGANIEIAEEVGKEKLFMFGANAKEVEDVRAAYARGEAETIPTDLDRVISFIESGALLSKEERARGITGAGAYRAICDEMRSGTDYWLVAHDFQSYIKAQAQADRAFANPKAWTENSINLTGGMAHFSSDRSVKEYADRIWKVKPCPVPGQTGSIEEEEEEEEEE</sequence>
<dbReference type="NCBIfam" id="TIGR02093">
    <property type="entry name" value="P_ylase"/>
    <property type="match status" value="1"/>
</dbReference>
<dbReference type="EC" id="2.4.1.1" evidence="10"/>
<comment type="catalytic activity">
    <reaction evidence="1 10">
        <text>[(1-&gt;4)-alpha-D-glucosyl](n) + phosphate = [(1-&gt;4)-alpha-D-glucosyl](n-1) + alpha-D-glucose 1-phosphate</text>
        <dbReference type="Rhea" id="RHEA:41732"/>
        <dbReference type="Rhea" id="RHEA-COMP:9584"/>
        <dbReference type="Rhea" id="RHEA-COMP:9586"/>
        <dbReference type="ChEBI" id="CHEBI:15444"/>
        <dbReference type="ChEBI" id="CHEBI:43474"/>
        <dbReference type="ChEBI" id="CHEBI:58601"/>
        <dbReference type="EC" id="2.4.1.1"/>
    </reaction>
</comment>
<comment type="cofactor">
    <cofactor evidence="2 10">
        <name>pyridoxal 5'-phosphate</name>
        <dbReference type="ChEBI" id="CHEBI:597326"/>
    </cofactor>
</comment>
<evidence type="ECO:0000256" key="7">
    <source>
        <dbReference type="ARBA" id="ARBA00022898"/>
    </source>
</evidence>
<comment type="function">
    <text evidence="10">Allosteric enzyme that catalyzes the rate-limiting step in glycogen catabolism, the phosphorolytic cleavage of glycogen to produce glucose-1-phosphate, and plays a central role in maintaining cellular and organismal glucose homeostasis.</text>
</comment>
<keyword evidence="5 10" id="KW-0328">Glycosyltransferase</keyword>
<dbReference type="InterPro" id="IPR000811">
    <property type="entry name" value="Glyco_trans_35"/>
</dbReference>
<dbReference type="EMBL" id="BDIP01000619">
    <property type="protein sequence ID" value="GIQ82201.1"/>
    <property type="molecule type" value="Genomic_DNA"/>
</dbReference>
<organism evidence="12 13">
    <name type="scientific">Kipferlia bialata</name>
    <dbReference type="NCBI Taxonomy" id="797122"/>
    <lineage>
        <taxon>Eukaryota</taxon>
        <taxon>Metamonada</taxon>
        <taxon>Carpediemonas-like organisms</taxon>
        <taxon>Kipferlia</taxon>
    </lineage>
</organism>
<dbReference type="OrthoDB" id="9215500at2759"/>
<dbReference type="SUPFAM" id="SSF53756">
    <property type="entry name" value="UDP-Glycosyltransferase/glycogen phosphorylase"/>
    <property type="match status" value="1"/>
</dbReference>
<dbReference type="GO" id="GO:0030170">
    <property type="term" value="F:pyridoxal phosphate binding"/>
    <property type="evidence" value="ECO:0007669"/>
    <property type="project" value="InterPro"/>
</dbReference>
<evidence type="ECO:0000256" key="8">
    <source>
        <dbReference type="ARBA" id="ARBA00023277"/>
    </source>
</evidence>
<dbReference type="GO" id="GO:0005980">
    <property type="term" value="P:glycogen catabolic process"/>
    <property type="evidence" value="ECO:0007669"/>
    <property type="project" value="TreeGrafter"/>
</dbReference>
<gene>
    <name evidence="12" type="ORF">KIPB_003294</name>
</gene>
<dbReference type="PIRSF" id="PIRSF000460">
    <property type="entry name" value="Pprylas_GlgP"/>
    <property type="match status" value="1"/>
</dbReference>
<keyword evidence="4" id="KW-0021">Allosteric enzyme</keyword>
<evidence type="ECO:0000313" key="12">
    <source>
        <dbReference type="EMBL" id="GIQ82201.1"/>
    </source>
</evidence>
<evidence type="ECO:0000313" key="13">
    <source>
        <dbReference type="Proteomes" id="UP000265618"/>
    </source>
</evidence>
<dbReference type="Pfam" id="PF00343">
    <property type="entry name" value="Phosphorylase"/>
    <property type="match status" value="1"/>
</dbReference>
<evidence type="ECO:0000256" key="2">
    <source>
        <dbReference type="ARBA" id="ARBA00001933"/>
    </source>
</evidence>
<evidence type="ECO:0000256" key="5">
    <source>
        <dbReference type="ARBA" id="ARBA00022676"/>
    </source>
</evidence>
<evidence type="ECO:0000256" key="6">
    <source>
        <dbReference type="ARBA" id="ARBA00022679"/>
    </source>
</evidence>
<keyword evidence="6 10" id="KW-0808">Transferase</keyword>
<evidence type="ECO:0000256" key="1">
    <source>
        <dbReference type="ARBA" id="ARBA00001275"/>
    </source>
</evidence>
<keyword evidence="13" id="KW-1185">Reference proteome</keyword>
<evidence type="ECO:0000256" key="10">
    <source>
        <dbReference type="RuleBase" id="RU000587"/>
    </source>
</evidence>
<dbReference type="Proteomes" id="UP000265618">
    <property type="component" value="Unassembled WGS sequence"/>
</dbReference>
<dbReference type="GO" id="GO:0005737">
    <property type="term" value="C:cytoplasm"/>
    <property type="evidence" value="ECO:0007669"/>
    <property type="project" value="TreeGrafter"/>
</dbReference>
<dbReference type="Gene3D" id="3.40.50.2000">
    <property type="entry name" value="Glycogen Phosphorylase B"/>
    <property type="match status" value="2"/>
</dbReference>
<feature type="modified residue" description="N6-(pyridoxal phosphate)lysine" evidence="9">
    <location>
        <position position="836"/>
    </location>
</feature>